<comment type="caution">
    <text evidence="2">The sequence shown here is derived from an EMBL/GenBank/DDBJ whole genome shotgun (WGS) entry which is preliminary data.</text>
</comment>
<evidence type="ECO:0000256" key="1">
    <source>
        <dbReference type="SAM" id="MobiDB-lite"/>
    </source>
</evidence>
<evidence type="ECO:0000313" key="3">
    <source>
        <dbReference type="Proteomes" id="UP000758603"/>
    </source>
</evidence>
<evidence type="ECO:0000313" key="2">
    <source>
        <dbReference type="EMBL" id="KAH6659985.1"/>
    </source>
</evidence>
<feature type="compositionally biased region" description="Polar residues" evidence="1">
    <location>
        <begin position="1"/>
        <end position="12"/>
    </location>
</feature>
<dbReference type="Proteomes" id="UP000758603">
    <property type="component" value="Unassembled WGS sequence"/>
</dbReference>
<organism evidence="2 3">
    <name type="scientific">Truncatella angustata</name>
    <dbReference type="NCBI Taxonomy" id="152316"/>
    <lineage>
        <taxon>Eukaryota</taxon>
        <taxon>Fungi</taxon>
        <taxon>Dikarya</taxon>
        <taxon>Ascomycota</taxon>
        <taxon>Pezizomycotina</taxon>
        <taxon>Sordariomycetes</taxon>
        <taxon>Xylariomycetidae</taxon>
        <taxon>Amphisphaeriales</taxon>
        <taxon>Sporocadaceae</taxon>
        <taxon>Truncatella</taxon>
    </lineage>
</organism>
<dbReference type="RefSeq" id="XP_045964116.1">
    <property type="nucleotide sequence ID" value="XM_046106317.1"/>
</dbReference>
<protein>
    <submittedName>
        <fullName evidence="2">Uncharacterized protein</fullName>
    </submittedName>
</protein>
<gene>
    <name evidence="2" type="ORF">BKA67DRAFT_653186</name>
</gene>
<name>A0A9P8UXH9_9PEZI</name>
<feature type="compositionally biased region" description="Basic and acidic residues" evidence="1">
    <location>
        <begin position="57"/>
        <end position="76"/>
    </location>
</feature>
<feature type="region of interest" description="Disordered" evidence="1">
    <location>
        <begin position="1"/>
        <end position="118"/>
    </location>
</feature>
<keyword evidence="3" id="KW-1185">Reference proteome</keyword>
<sequence>MATNSGRGNQIGATEGPSKGDDFPPPISKDVKESVIASQTETGLHAAGQDAATAPDGETKVKSAEELERERKKAEKNANFAQKQKEKEAAAAAVKLSARPKKEKVPKPVEEPLPEYIKDTPIGEKNILKSMDDPHFKAYNP</sequence>
<accession>A0A9P8UXH9</accession>
<reference evidence="2" key="1">
    <citation type="journal article" date="2021" name="Nat. Commun.">
        <title>Genetic determinants of endophytism in the Arabidopsis root mycobiome.</title>
        <authorList>
            <person name="Mesny F."/>
            <person name="Miyauchi S."/>
            <person name="Thiergart T."/>
            <person name="Pickel B."/>
            <person name="Atanasova L."/>
            <person name="Karlsson M."/>
            <person name="Huettel B."/>
            <person name="Barry K.W."/>
            <person name="Haridas S."/>
            <person name="Chen C."/>
            <person name="Bauer D."/>
            <person name="Andreopoulos W."/>
            <person name="Pangilinan J."/>
            <person name="LaButti K."/>
            <person name="Riley R."/>
            <person name="Lipzen A."/>
            <person name="Clum A."/>
            <person name="Drula E."/>
            <person name="Henrissat B."/>
            <person name="Kohler A."/>
            <person name="Grigoriev I.V."/>
            <person name="Martin F.M."/>
            <person name="Hacquard S."/>
        </authorList>
    </citation>
    <scope>NUCLEOTIDE SEQUENCE</scope>
    <source>
        <strain evidence="2">MPI-SDFR-AT-0073</strain>
    </source>
</reference>
<dbReference type="OrthoDB" id="4772583at2759"/>
<dbReference type="GeneID" id="70135208"/>
<dbReference type="EMBL" id="JAGPXC010000001">
    <property type="protein sequence ID" value="KAH6659985.1"/>
    <property type="molecule type" value="Genomic_DNA"/>
</dbReference>
<feature type="compositionally biased region" description="Basic and acidic residues" evidence="1">
    <location>
        <begin position="103"/>
        <end position="118"/>
    </location>
</feature>
<proteinExistence type="predicted"/>
<dbReference type="AlphaFoldDB" id="A0A9P8UXH9"/>